<protein>
    <submittedName>
        <fullName evidence="2">Uncharacterized protein</fullName>
    </submittedName>
</protein>
<proteinExistence type="predicted"/>
<evidence type="ECO:0000313" key="2">
    <source>
        <dbReference type="EMBL" id="GAH81702.1"/>
    </source>
</evidence>
<gene>
    <name evidence="2" type="ORF">S03H2_63044</name>
</gene>
<dbReference type="AlphaFoldDB" id="X1IJ18"/>
<feature type="region of interest" description="Disordered" evidence="1">
    <location>
        <begin position="1"/>
        <end position="26"/>
    </location>
</feature>
<name>X1IJ18_9ZZZZ</name>
<dbReference type="EMBL" id="BARU01040812">
    <property type="protein sequence ID" value="GAH81702.1"/>
    <property type="molecule type" value="Genomic_DNA"/>
</dbReference>
<accession>X1IJ18</accession>
<evidence type="ECO:0000256" key="1">
    <source>
        <dbReference type="SAM" id="MobiDB-lite"/>
    </source>
</evidence>
<comment type="caution">
    <text evidence="2">The sequence shown here is derived from an EMBL/GenBank/DDBJ whole genome shotgun (WGS) entry which is preliminary data.</text>
</comment>
<sequence length="50" mass="5259">MLAEDTPLRRGGCTTGGSPEKEIPGETMIPAIPEKGMKEGVPGFFLLELG</sequence>
<organism evidence="2">
    <name type="scientific">marine sediment metagenome</name>
    <dbReference type="NCBI Taxonomy" id="412755"/>
    <lineage>
        <taxon>unclassified sequences</taxon>
        <taxon>metagenomes</taxon>
        <taxon>ecological metagenomes</taxon>
    </lineage>
</organism>
<feature type="non-terminal residue" evidence="2">
    <location>
        <position position="50"/>
    </location>
</feature>
<reference evidence="2" key="1">
    <citation type="journal article" date="2014" name="Front. Microbiol.">
        <title>High frequency of phylogenetically diverse reductive dehalogenase-homologous genes in deep subseafloor sedimentary metagenomes.</title>
        <authorList>
            <person name="Kawai M."/>
            <person name="Futagami T."/>
            <person name="Toyoda A."/>
            <person name="Takaki Y."/>
            <person name="Nishi S."/>
            <person name="Hori S."/>
            <person name="Arai W."/>
            <person name="Tsubouchi T."/>
            <person name="Morono Y."/>
            <person name="Uchiyama I."/>
            <person name="Ito T."/>
            <person name="Fujiyama A."/>
            <person name="Inagaki F."/>
            <person name="Takami H."/>
        </authorList>
    </citation>
    <scope>NUCLEOTIDE SEQUENCE</scope>
    <source>
        <strain evidence="2">Expedition CK06-06</strain>
    </source>
</reference>